<name>A0ABR1VUG4_9PEZI</name>
<protein>
    <submittedName>
        <fullName evidence="4">FAD binding domain-containing protein</fullName>
    </submittedName>
</protein>
<dbReference type="Gene3D" id="3.30.465.10">
    <property type="match status" value="2"/>
</dbReference>
<dbReference type="EMBL" id="JAQQWN010000007">
    <property type="protein sequence ID" value="KAK8074893.1"/>
    <property type="molecule type" value="Genomic_DNA"/>
</dbReference>
<evidence type="ECO:0000256" key="2">
    <source>
        <dbReference type="ARBA" id="ARBA00023002"/>
    </source>
</evidence>
<keyword evidence="5" id="KW-1185">Reference proteome</keyword>
<evidence type="ECO:0000259" key="3">
    <source>
        <dbReference type="PROSITE" id="PS51387"/>
    </source>
</evidence>
<dbReference type="GeneID" id="92046931"/>
<evidence type="ECO:0000313" key="5">
    <source>
        <dbReference type="Proteomes" id="UP001433268"/>
    </source>
</evidence>
<evidence type="ECO:0000256" key="1">
    <source>
        <dbReference type="ARBA" id="ARBA00005466"/>
    </source>
</evidence>
<dbReference type="SUPFAM" id="SSF56176">
    <property type="entry name" value="FAD-binding/transporter-associated domain-like"/>
    <property type="match status" value="1"/>
</dbReference>
<feature type="domain" description="FAD-binding PCMH-type" evidence="3">
    <location>
        <begin position="95"/>
        <end position="278"/>
    </location>
</feature>
<proteinExistence type="inferred from homology"/>
<dbReference type="InterPro" id="IPR036318">
    <property type="entry name" value="FAD-bd_PCMH-like_sf"/>
</dbReference>
<dbReference type="Proteomes" id="UP001433268">
    <property type="component" value="Unassembled WGS sequence"/>
</dbReference>
<dbReference type="PANTHER" id="PTHR13878:SF91">
    <property type="entry name" value="FAD BINDING DOMAIN PROTEIN (AFU_ORTHOLOGUE AFUA_6G12070)-RELATED"/>
    <property type="match status" value="1"/>
</dbReference>
<feature type="non-terminal residue" evidence="4">
    <location>
        <position position="1"/>
    </location>
</feature>
<organism evidence="4 5">
    <name type="scientific">Apiospora hydei</name>
    <dbReference type="NCBI Taxonomy" id="1337664"/>
    <lineage>
        <taxon>Eukaryota</taxon>
        <taxon>Fungi</taxon>
        <taxon>Dikarya</taxon>
        <taxon>Ascomycota</taxon>
        <taxon>Pezizomycotina</taxon>
        <taxon>Sordariomycetes</taxon>
        <taxon>Xylariomycetidae</taxon>
        <taxon>Amphisphaeriales</taxon>
        <taxon>Apiosporaceae</taxon>
        <taxon>Apiospora</taxon>
    </lineage>
</organism>
<dbReference type="Pfam" id="PF01565">
    <property type="entry name" value="FAD_binding_4"/>
    <property type="match status" value="1"/>
</dbReference>
<dbReference type="Pfam" id="PF08031">
    <property type="entry name" value="BBE"/>
    <property type="match status" value="1"/>
</dbReference>
<dbReference type="InterPro" id="IPR006094">
    <property type="entry name" value="Oxid_FAD_bind_N"/>
</dbReference>
<dbReference type="InterPro" id="IPR016166">
    <property type="entry name" value="FAD-bd_PCMH"/>
</dbReference>
<dbReference type="InterPro" id="IPR012951">
    <property type="entry name" value="BBE"/>
</dbReference>
<evidence type="ECO:0000313" key="4">
    <source>
        <dbReference type="EMBL" id="KAK8074893.1"/>
    </source>
</evidence>
<dbReference type="RefSeq" id="XP_066665833.1">
    <property type="nucleotide sequence ID" value="XM_066813871.1"/>
</dbReference>
<gene>
    <name evidence="4" type="ORF">PG997_009556</name>
</gene>
<comment type="caution">
    <text evidence="4">The sequence shown here is derived from an EMBL/GenBank/DDBJ whole genome shotgun (WGS) entry which is preliminary data.</text>
</comment>
<reference evidence="4 5" key="1">
    <citation type="submission" date="2023-01" db="EMBL/GenBank/DDBJ databases">
        <title>Analysis of 21 Apiospora genomes using comparative genomics revels a genus with tremendous synthesis potential of carbohydrate active enzymes and secondary metabolites.</title>
        <authorList>
            <person name="Sorensen T."/>
        </authorList>
    </citation>
    <scope>NUCLEOTIDE SEQUENCE [LARGE SCALE GENOMIC DNA]</scope>
    <source>
        <strain evidence="4 5">CBS 114990</strain>
    </source>
</reference>
<dbReference type="PROSITE" id="PS51387">
    <property type="entry name" value="FAD_PCMH"/>
    <property type="match status" value="1"/>
</dbReference>
<accession>A0ABR1VUG4</accession>
<dbReference type="InterPro" id="IPR050432">
    <property type="entry name" value="FAD-linked_Oxidoreductases_BP"/>
</dbReference>
<dbReference type="InterPro" id="IPR016169">
    <property type="entry name" value="FAD-bd_PCMH_sub2"/>
</dbReference>
<keyword evidence="2" id="KW-0560">Oxidoreductase</keyword>
<dbReference type="PANTHER" id="PTHR13878">
    <property type="entry name" value="GULONOLACTONE OXIDASE"/>
    <property type="match status" value="1"/>
</dbReference>
<comment type="similarity">
    <text evidence="1">Belongs to the oxygen-dependent FAD-linked oxidoreductase family.</text>
</comment>
<sequence>VVDPAACKAAPGFPGWPTDEEWANYNKSVGGRLIQPSPPGAMCHLGQPTFDPCRCSKVAAGWRTSEFHQDDPVSSMVNQYANDTCLPLPEYPCSSAGYPAFVVNATTAEHIKTSLIFAREHNIRVVVRSSGHDFQGRSTAPGALSIWIHHMQAIETRASSFRPQLCPFTIDGNTVTVAGGAQMGTVYEELAKINQTVVGGASKTVAVGGYLTGGGHSILAPRYGLGADQVLEMEVVTPMGNIVVANECQNQDLFWAMRGGGGSTFGVMTSVTMLTYPSPSMLRVYLYIASPEAGKGWFWDMVGYMLSQFPYLDRNGISGYSTAHPNMSVDVNGSKIHADVWDGSFVLTDTDDPAKMSTIWEPILDHVRKAWPEAIIIPALNITVFRTYLDYFHDAHDEGTFSGLDQYAGSRLLDASSLAAADPSELGQAFEALSSPSGYGTAFLVTGSGMRNAKPRGGGNAVSPAFRKSVVYATNGVTFPPLNTRAREEALVQVNDAMEPLRKLSPGMGAYVNEDNPGRPDWQNEFWGENYDRLVQIKRAVDPEDVLWCHPCVGNERWREIGSRLCRVDHASEETFQHDGLGLMGCSAGL</sequence>